<organism evidence="2 3">
    <name type="scientific">Bursaphelenchus xylophilus</name>
    <name type="common">Pinewood nematode worm</name>
    <name type="synonym">Aphelenchoides xylophilus</name>
    <dbReference type="NCBI Taxonomy" id="6326"/>
    <lineage>
        <taxon>Eukaryota</taxon>
        <taxon>Metazoa</taxon>
        <taxon>Ecdysozoa</taxon>
        <taxon>Nematoda</taxon>
        <taxon>Chromadorea</taxon>
        <taxon>Rhabditida</taxon>
        <taxon>Tylenchina</taxon>
        <taxon>Tylenchomorpha</taxon>
        <taxon>Aphelenchoidea</taxon>
        <taxon>Aphelenchoididae</taxon>
        <taxon>Bursaphelenchus</taxon>
    </lineage>
</organism>
<accession>A0A1I7RKG5</accession>
<reference evidence="3" key="1">
    <citation type="submission" date="2016-11" db="UniProtKB">
        <authorList>
            <consortium name="WormBaseParasite"/>
        </authorList>
    </citation>
    <scope>IDENTIFICATION</scope>
</reference>
<evidence type="ECO:0000256" key="1">
    <source>
        <dbReference type="SAM" id="Phobius"/>
    </source>
</evidence>
<keyword evidence="1" id="KW-1133">Transmembrane helix</keyword>
<sequence length="97" mass="11086">MTATSQTFLKLFRESQTLVQNKMLSGERQQNIRVNDDIEEGPVPEGTRRVQEDNTDYVYLGGDRRMKKRVAFQIIIAVIAALIIIGLATAFFTTIHW</sequence>
<evidence type="ECO:0000313" key="3">
    <source>
        <dbReference type="WBParaSite" id="BXY_0119900.1"/>
    </source>
</evidence>
<evidence type="ECO:0000313" key="2">
    <source>
        <dbReference type="Proteomes" id="UP000095284"/>
    </source>
</evidence>
<keyword evidence="1" id="KW-0472">Membrane</keyword>
<feature type="transmembrane region" description="Helical" evidence="1">
    <location>
        <begin position="70"/>
        <end position="92"/>
    </location>
</feature>
<name>A0A1I7RKG5_BURXY</name>
<dbReference type="AlphaFoldDB" id="A0A1I7RKG5"/>
<protein>
    <submittedName>
        <fullName evidence="3">Uncharacterized protein</fullName>
    </submittedName>
</protein>
<keyword evidence="1" id="KW-0812">Transmembrane</keyword>
<proteinExistence type="predicted"/>
<dbReference type="WBParaSite" id="BXY_0119900.1">
    <property type="protein sequence ID" value="BXY_0119900.1"/>
    <property type="gene ID" value="BXY_0119900"/>
</dbReference>
<dbReference type="Proteomes" id="UP000095284">
    <property type="component" value="Unplaced"/>
</dbReference>